<dbReference type="Pfam" id="PF14392">
    <property type="entry name" value="zf-CCHC_4"/>
    <property type="match status" value="1"/>
</dbReference>
<dbReference type="PANTHER" id="PTHR31286:SF167">
    <property type="entry name" value="OS09G0268800 PROTEIN"/>
    <property type="match status" value="1"/>
</dbReference>
<protein>
    <recommendedName>
        <fullName evidence="6">CCHC-type domain-containing protein</fullName>
    </recommendedName>
</protein>
<evidence type="ECO:0000259" key="3">
    <source>
        <dbReference type="Pfam" id="PF14392"/>
    </source>
</evidence>
<evidence type="ECO:0000313" key="5">
    <source>
        <dbReference type="Proteomes" id="UP000237347"/>
    </source>
</evidence>
<evidence type="ECO:0000313" key="4">
    <source>
        <dbReference type="EMBL" id="KAK7831487.1"/>
    </source>
</evidence>
<dbReference type="Proteomes" id="UP000237347">
    <property type="component" value="Unassembled WGS sequence"/>
</dbReference>
<reference evidence="4 5" key="1">
    <citation type="journal article" date="2018" name="Sci. Data">
        <title>The draft genome sequence of cork oak.</title>
        <authorList>
            <person name="Ramos A.M."/>
            <person name="Usie A."/>
            <person name="Barbosa P."/>
            <person name="Barros P.M."/>
            <person name="Capote T."/>
            <person name="Chaves I."/>
            <person name="Simoes F."/>
            <person name="Abreu I."/>
            <person name="Carrasquinho I."/>
            <person name="Faro C."/>
            <person name="Guimaraes J.B."/>
            <person name="Mendonca D."/>
            <person name="Nobrega F."/>
            <person name="Rodrigues L."/>
            <person name="Saibo N.J.M."/>
            <person name="Varela M.C."/>
            <person name="Egas C."/>
            <person name="Matos J."/>
            <person name="Miguel C.M."/>
            <person name="Oliveira M.M."/>
            <person name="Ricardo C.P."/>
            <person name="Goncalves S."/>
        </authorList>
    </citation>
    <scope>NUCLEOTIDE SEQUENCE [LARGE SCALE GENOMIC DNA]</scope>
    <source>
        <strain evidence="5">cv. HL8</strain>
    </source>
</reference>
<sequence>MAEELKELWKKLTFTEDEGEDIELGSNSTRAAKEIGKNCVVMKILTQRTIILEALRKNLKMLWKPNKGVQISKIEEDLFLVEFGDGRDKKKVMEMCPWSYEKQLILMQEFEGEMVPKEIKLQWVPFWVQMYNLPLKSMTREARYEIGSKLGKVLEVDVAEKGVQWGKFLRVRIRIDVTRKLIRGKKVSIEGGESRWIFFKYERLPNFCYWCGMLDHGEKDCLEKKGDEPGRGEQMQYRAWMRSEPGRRPGRD</sequence>
<dbReference type="InterPro" id="IPR040256">
    <property type="entry name" value="At4g02000-like"/>
</dbReference>
<dbReference type="InterPro" id="IPR025558">
    <property type="entry name" value="DUF4283"/>
</dbReference>
<dbReference type="InterPro" id="IPR025836">
    <property type="entry name" value="Zn_knuckle_CX2CX4HX4C"/>
</dbReference>
<dbReference type="AlphaFoldDB" id="A0AAW0JXL2"/>
<proteinExistence type="predicted"/>
<accession>A0AAW0JXL2</accession>
<gene>
    <name evidence="4" type="ORF">CFP56_027272</name>
</gene>
<dbReference type="Pfam" id="PF14111">
    <property type="entry name" value="DUF4283"/>
    <property type="match status" value="1"/>
</dbReference>
<comment type="caution">
    <text evidence="4">The sequence shown here is derived from an EMBL/GenBank/DDBJ whole genome shotgun (WGS) entry which is preliminary data.</text>
</comment>
<feature type="domain" description="Zinc knuckle CX2CX4HX4C" evidence="3">
    <location>
        <begin position="175"/>
        <end position="222"/>
    </location>
</feature>
<organism evidence="4 5">
    <name type="scientific">Quercus suber</name>
    <name type="common">Cork oak</name>
    <dbReference type="NCBI Taxonomy" id="58331"/>
    <lineage>
        <taxon>Eukaryota</taxon>
        <taxon>Viridiplantae</taxon>
        <taxon>Streptophyta</taxon>
        <taxon>Embryophyta</taxon>
        <taxon>Tracheophyta</taxon>
        <taxon>Spermatophyta</taxon>
        <taxon>Magnoliopsida</taxon>
        <taxon>eudicotyledons</taxon>
        <taxon>Gunneridae</taxon>
        <taxon>Pentapetalae</taxon>
        <taxon>rosids</taxon>
        <taxon>fabids</taxon>
        <taxon>Fagales</taxon>
        <taxon>Fagaceae</taxon>
        <taxon>Quercus</taxon>
    </lineage>
</organism>
<feature type="region of interest" description="Disordered" evidence="1">
    <location>
        <begin position="225"/>
        <end position="252"/>
    </location>
</feature>
<dbReference type="EMBL" id="PKMF04000443">
    <property type="protein sequence ID" value="KAK7831487.1"/>
    <property type="molecule type" value="Genomic_DNA"/>
</dbReference>
<keyword evidence="5" id="KW-1185">Reference proteome</keyword>
<dbReference type="PANTHER" id="PTHR31286">
    <property type="entry name" value="GLYCINE-RICH CELL WALL STRUCTURAL PROTEIN 1.8-LIKE"/>
    <property type="match status" value="1"/>
</dbReference>
<name>A0AAW0JXL2_QUESU</name>
<evidence type="ECO:0008006" key="6">
    <source>
        <dbReference type="Google" id="ProtNLM"/>
    </source>
</evidence>
<feature type="domain" description="DUF4283" evidence="2">
    <location>
        <begin position="37"/>
        <end position="116"/>
    </location>
</feature>
<evidence type="ECO:0000256" key="1">
    <source>
        <dbReference type="SAM" id="MobiDB-lite"/>
    </source>
</evidence>
<evidence type="ECO:0000259" key="2">
    <source>
        <dbReference type="Pfam" id="PF14111"/>
    </source>
</evidence>